<dbReference type="RefSeq" id="WP_220337809.1">
    <property type="nucleotide sequence ID" value="NZ_JAEUAK010000016.1"/>
</dbReference>
<dbReference type="Gene3D" id="1.10.760.10">
    <property type="entry name" value="Cytochrome c-like domain"/>
    <property type="match status" value="2"/>
</dbReference>
<keyword evidence="5" id="KW-1133">Transmembrane helix</keyword>
<evidence type="ECO:0000256" key="1">
    <source>
        <dbReference type="ARBA" id="ARBA00022617"/>
    </source>
</evidence>
<accession>A0ABS7H396</accession>
<keyword evidence="8" id="KW-1185">Reference proteome</keyword>
<sequence length="326" mass="34617">MSSSSSIDGNLGTARLRVRNLLSSAPVWVIAGAIGCTLIAVLLFFYFTKADPRFSPRDAALTAGDAAKGQLVFLAADCSSCHATPGQPDKLNLGGGLALASPFGTFRPPNISPDPVDGIGSWSVADLANALISGVSPRGEHYYPAFPYPSYTGMSLDDVRDLYAYLRTLPPVAGRPPPHELPLLFRLRRALALWKLLFFDEGKSEAVINGDTTHDRGGYLVETLGHCADCHSTRNKLGAIKPSTRFAGGPDPEGTGYVPNITPSRIGGWSETQIATMLSTGETPDHGRVGSSMADVVANTAQLPQADRDAIAYYVKSLPPRSTPHP</sequence>
<evidence type="ECO:0000256" key="2">
    <source>
        <dbReference type="ARBA" id="ARBA00022723"/>
    </source>
</evidence>
<dbReference type="InterPro" id="IPR036909">
    <property type="entry name" value="Cyt_c-like_dom_sf"/>
</dbReference>
<keyword evidence="3 4" id="KW-0408">Iron</keyword>
<dbReference type="InterPro" id="IPR051459">
    <property type="entry name" value="Cytochrome_c-type_DH"/>
</dbReference>
<dbReference type="SUPFAM" id="SSF46626">
    <property type="entry name" value="Cytochrome c"/>
    <property type="match status" value="2"/>
</dbReference>
<gene>
    <name evidence="7" type="ORF">JNB85_28645</name>
</gene>
<evidence type="ECO:0000313" key="8">
    <source>
        <dbReference type="Proteomes" id="UP000717752"/>
    </source>
</evidence>
<keyword evidence="5" id="KW-0812">Transmembrane</keyword>
<proteinExistence type="predicted"/>
<evidence type="ECO:0000256" key="5">
    <source>
        <dbReference type="SAM" id="Phobius"/>
    </source>
</evidence>
<evidence type="ECO:0000313" key="7">
    <source>
        <dbReference type="EMBL" id="MBW9056386.1"/>
    </source>
</evidence>
<evidence type="ECO:0000256" key="4">
    <source>
        <dbReference type="PROSITE-ProRule" id="PRU00433"/>
    </source>
</evidence>
<protein>
    <submittedName>
        <fullName evidence="7">C-type cytochrome</fullName>
    </submittedName>
</protein>
<name>A0ABS7H396_9HYPH</name>
<evidence type="ECO:0000259" key="6">
    <source>
        <dbReference type="PROSITE" id="PS51007"/>
    </source>
</evidence>
<dbReference type="PROSITE" id="PS51007">
    <property type="entry name" value="CYTC"/>
    <property type="match status" value="2"/>
</dbReference>
<evidence type="ECO:0000256" key="3">
    <source>
        <dbReference type="ARBA" id="ARBA00023004"/>
    </source>
</evidence>
<dbReference type="PANTHER" id="PTHR35008">
    <property type="entry name" value="BLL4482 PROTEIN-RELATED"/>
    <property type="match status" value="1"/>
</dbReference>
<feature type="transmembrane region" description="Helical" evidence="5">
    <location>
        <begin position="25"/>
        <end position="47"/>
    </location>
</feature>
<comment type="caution">
    <text evidence="7">The sequence shown here is derived from an EMBL/GenBank/DDBJ whole genome shotgun (WGS) entry which is preliminary data.</text>
</comment>
<keyword evidence="1 4" id="KW-0349">Heme</keyword>
<feature type="domain" description="Cytochrome c" evidence="6">
    <location>
        <begin position="64"/>
        <end position="170"/>
    </location>
</feature>
<dbReference type="Pfam" id="PF00034">
    <property type="entry name" value="Cytochrom_C"/>
    <property type="match status" value="1"/>
</dbReference>
<dbReference type="EMBL" id="JAEUAK010000016">
    <property type="protein sequence ID" value="MBW9056386.1"/>
    <property type="molecule type" value="Genomic_DNA"/>
</dbReference>
<dbReference type="PANTHER" id="PTHR35008:SF8">
    <property type="entry name" value="ALCOHOL DEHYDROGENASE CYTOCHROME C SUBUNIT"/>
    <property type="match status" value="1"/>
</dbReference>
<dbReference type="Proteomes" id="UP000717752">
    <property type="component" value="Unassembled WGS sequence"/>
</dbReference>
<feature type="domain" description="Cytochrome c" evidence="6">
    <location>
        <begin position="212"/>
        <end position="319"/>
    </location>
</feature>
<organism evidence="7 8">
    <name type="scientific">Rhizobium mesosinicum</name>
    <dbReference type="NCBI Taxonomy" id="335017"/>
    <lineage>
        <taxon>Bacteria</taxon>
        <taxon>Pseudomonadati</taxon>
        <taxon>Pseudomonadota</taxon>
        <taxon>Alphaproteobacteria</taxon>
        <taxon>Hyphomicrobiales</taxon>
        <taxon>Rhizobiaceae</taxon>
        <taxon>Rhizobium/Agrobacterium group</taxon>
        <taxon>Rhizobium</taxon>
    </lineage>
</organism>
<dbReference type="InterPro" id="IPR009056">
    <property type="entry name" value="Cyt_c-like_dom"/>
</dbReference>
<keyword evidence="2 4" id="KW-0479">Metal-binding</keyword>
<keyword evidence="5" id="KW-0472">Membrane</keyword>
<reference evidence="7 8" key="1">
    <citation type="journal article" date="2021" name="MBio">
        <title>Poor Competitiveness of Bradyrhizobium in Pigeon Pea Root Colonization in Indian Soils.</title>
        <authorList>
            <person name="Chalasani D."/>
            <person name="Basu A."/>
            <person name="Pullabhotla S.V.S.R.N."/>
            <person name="Jorrin B."/>
            <person name="Neal A.L."/>
            <person name="Poole P.S."/>
            <person name="Podile A.R."/>
            <person name="Tkacz A."/>
        </authorList>
    </citation>
    <scope>NUCLEOTIDE SEQUENCE [LARGE SCALE GENOMIC DNA]</scope>
    <source>
        <strain evidence="7 8">HU56</strain>
    </source>
</reference>